<keyword evidence="2" id="KW-0472">Membrane</keyword>
<dbReference type="AlphaFoldDB" id="A0AA97FFF3"/>
<evidence type="ECO:0000313" key="4">
    <source>
        <dbReference type="Proteomes" id="UP001305498"/>
    </source>
</evidence>
<dbReference type="Proteomes" id="UP001305498">
    <property type="component" value="Chromosome"/>
</dbReference>
<dbReference type="EMBL" id="CP118157">
    <property type="protein sequence ID" value="WOF21913.1"/>
    <property type="molecule type" value="Genomic_DNA"/>
</dbReference>
<evidence type="ECO:0000313" key="3">
    <source>
        <dbReference type="EMBL" id="WOF21913.1"/>
    </source>
</evidence>
<evidence type="ECO:0000256" key="1">
    <source>
        <dbReference type="SAM" id="MobiDB-lite"/>
    </source>
</evidence>
<feature type="region of interest" description="Disordered" evidence="1">
    <location>
        <begin position="100"/>
        <end position="124"/>
    </location>
</feature>
<dbReference type="RefSeq" id="WP_317138390.1">
    <property type="nucleotide sequence ID" value="NZ_CP118157.1"/>
</dbReference>
<dbReference type="KEGG" id="mbet:N8K70_11015"/>
<protein>
    <submittedName>
        <fullName evidence="3">Sulfate permease</fullName>
    </submittedName>
</protein>
<keyword evidence="4" id="KW-1185">Reference proteome</keyword>
<accession>A0AA97FFF3</accession>
<keyword evidence="2" id="KW-0812">Transmembrane</keyword>
<gene>
    <name evidence="3" type="ORF">N8K70_11015</name>
</gene>
<reference evidence="3 4" key="1">
    <citation type="submission" date="2023-02" db="EMBL/GenBank/DDBJ databases">
        <title>Microbacterium betulae sp. nov., isolated from birch wood.</title>
        <authorList>
            <person name="Pasciak M."/>
            <person name="Pawlik K.J."/>
            <person name="Martynowski D."/>
            <person name="Laczmanski L."/>
            <person name="Ciekot J."/>
            <person name="Szponar B."/>
            <person name="Wojcik-Fatla A."/>
            <person name="Mackiewicz B."/>
            <person name="Farian E."/>
            <person name="Cholewa G."/>
            <person name="Cholewa A."/>
            <person name="Dutkiewicz J."/>
        </authorList>
    </citation>
    <scope>NUCLEOTIDE SEQUENCE [LARGE SCALE GENOMIC DNA]</scope>
    <source>
        <strain evidence="3 4">AB</strain>
    </source>
</reference>
<feature type="transmembrane region" description="Helical" evidence="2">
    <location>
        <begin position="65"/>
        <end position="93"/>
    </location>
</feature>
<feature type="transmembrane region" description="Helical" evidence="2">
    <location>
        <begin position="40"/>
        <end position="59"/>
    </location>
</feature>
<proteinExistence type="predicted"/>
<sequence length="124" mass="14277">MIRLLWALSAHARYYLRRYMPTNIALDAIRTRRGLKWGTPAMLLAAPYFLAANYCLTLIEDGGPGWLNLLVLLFCWNALKFLIMGPISVVLLVRARLEESATRRRDHRTRRPIEPAEPTTARMP</sequence>
<evidence type="ECO:0000256" key="2">
    <source>
        <dbReference type="SAM" id="Phobius"/>
    </source>
</evidence>
<organism evidence="3 4">
    <name type="scientific">Microbacterium betulae</name>
    <dbReference type="NCBI Taxonomy" id="2981139"/>
    <lineage>
        <taxon>Bacteria</taxon>
        <taxon>Bacillati</taxon>
        <taxon>Actinomycetota</taxon>
        <taxon>Actinomycetes</taxon>
        <taxon>Micrococcales</taxon>
        <taxon>Microbacteriaceae</taxon>
        <taxon>Microbacterium</taxon>
    </lineage>
</organism>
<name>A0AA97FFF3_9MICO</name>
<keyword evidence="2" id="KW-1133">Transmembrane helix</keyword>